<feature type="domain" description="Capsule synthesis protein CapA" evidence="2">
    <location>
        <begin position="6"/>
        <end position="242"/>
    </location>
</feature>
<comment type="similarity">
    <text evidence="1">Belongs to the CapA family.</text>
</comment>
<dbReference type="SMART" id="SM00854">
    <property type="entry name" value="PGA_cap"/>
    <property type="match status" value="1"/>
</dbReference>
<dbReference type="PANTHER" id="PTHR33393">
    <property type="entry name" value="POLYGLUTAMINE SYNTHESIS ACCESSORY PROTEIN RV0574C-RELATED"/>
    <property type="match status" value="1"/>
</dbReference>
<sequence length="383" mass="43454">MKTKTEIIICGDLCPTADTQVLFDQADVKSLFNDVLPVLQKADFVMGNLEFVLTDDAKPIRKSGPVLYGKTSYIDVFKKAGFDLLSLANNHIKDCGEAGVKTTLATCESAGIAAFGAASNLQDAKKPYIKDINGWKIGFMTFAEQEFNVASNEEYGASYLDPYDDFDVLQELKKKVDYVVVIYHGGIEYYEYPSPLLQKKCQKFIDKGADLVTCQHSHCIGTIEDYKQKKIIYGQGNTLFGYRENNDSWNQGLLIRLLFVNEHAAPEISFVSIQAVQSGIELTKDMEAQKRLDTVATKSQNLTNKTFLEQSWSTFCLNKTAFYFAYLLGFNRLFIHLNRFSKNKLVSIFYPKKYIRTSQNIVRCEAHNEVLHTILNHHLKKQK</sequence>
<dbReference type="InterPro" id="IPR029052">
    <property type="entry name" value="Metallo-depent_PP-like"/>
</dbReference>
<reference evidence="3 5" key="2">
    <citation type="submission" date="2018-07" db="EMBL/GenBank/DDBJ databases">
        <title>Genomic Encyclopedia of Type Strains, Phase IV (KMG-IV): sequencing the most valuable type-strain genomes for metagenomic binning, comparative biology and taxonomic classification.</title>
        <authorList>
            <person name="Goeker M."/>
        </authorList>
    </citation>
    <scope>NUCLEOTIDE SEQUENCE [LARGE SCALE GENOMIC DNA]</scope>
    <source>
        <strain evidence="3 5">DSM 19728</strain>
    </source>
</reference>
<dbReference type="EMBL" id="QQBA01000001">
    <property type="protein sequence ID" value="RDI58370.1"/>
    <property type="molecule type" value="Genomic_DNA"/>
</dbReference>
<dbReference type="InterPro" id="IPR019079">
    <property type="entry name" value="Capsule_synth_CapA"/>
</dbReference>
<reference evidence="4 6" key="1">
    <citation type="journal article" date="2015" name="Stand. Genomic Sci.">
        <title>Genomic Encyclopedia of Bacterial and Archaeal Type Strains, Phase III: the genomes of soil and plant-associated and newly described type strains.</title>
        <authorList>
            <person name="Whitman W.B."/>
            <person name="Woyke T."/>
            <person name="Klenk H.P."/>
            <person name="Zhou Y."/>
            <person name="Lilburn T.G."/>
            <person name="Beck B.J."/>
            <person name="De Vos P."/>
            <person name="Vandamme P."/>
            <person name="Eisen J.A."/>
            <person name="Garrity G."/>
            <person name="Hugenholtz P."/>
            <person name="Kyrpides N.C."/>
        </authorList>
    </citation>
    <scope>NUCLEOTIDE SEQUENCE [LARGE SCALE GENOMIC DNA]</scope>
    <source>
        <strain evidence="4 6">CGMCC 1.5380</strain>
    </source>
</reference>
<dbReference type="CDD" id="cd07381">
    <property type="entry name" value="MPP_CapA"/>
    <property type="match status" value="1"/>
</dbReference>
<dbReference type="Proteomes" id="UP000254518">
    <property type="component" value="Unassembled WGS sequence"/>
</dbReference>
<evidence type="ECO:0000313" key="5">
    <source>
        <dbReference type="Proteomes" id="UP000254518"/>
    </source>
</evidence>
<evidence type="ECO:0000256" key="1">
    <source>
        <dbReference type="ARBA" id="ARBA00005662"/>
    </source>
</evidence>
<dbReference type="EMBL" id="VLKX01000001">
    <property type="protein sequence ID" value="TWI52155.1"/>
    <property type="molecule type" value="Genomic_DNA"/>
</dbReference>
<keyword evidence="5" id="KW-1185">Reference proteome</keyword>
<dbReference type="Gene3D" id="3.60.21.10">
    <property type="match status" value="1"/>
</dbReference>
<dbReference type="Proteomes" id="UP000321392">
    <property type="component" value="Unassembled WGS sequence"/>
</dbReference>
<protein>
    <submittedName>
        <fullName evidence="4">Poly-gamma-glutamate synthesis protein (Capsule biosynthesis protein)</fullName>
    </submittedName>
</protein>
<accession>A0A562Q5W8</accession>
<dbReference type="AlphaFoldDB" id="A0A562Q5W8"/>
<evidence type="ECO:0000313" key="6">
    <source>
        <dbReference type="Proteomes" id="UP000321392"/>
    </source>
</evidence>
<evidence type="ECO:0000313" key="4">
    <source>
        <dbReference type="EMBL" id="TWI52155.1"/>
    </source>
</evidence>
<organism evidence="4 6">
    <name type="scientific">Flavobacterium glaciei</name>
    <dbReference type="NCBI Taxonomy" id="386300"/>
    <lineage>
        <taxon>Bacteria</taxon>
        <taxon>Pseudomonadati</taxon>
        <taxon>Bacteroidota</taxon>
        <taxon>Flavobacteriia</taxon>
        <taxon>Flavobacteriales</taxon>
        <taxon>Flavobacteriaceae</taxon>
        <taxon>Flavobacterium</taxon>
    </lineage>
</organism>
<dbReference type="SUPFAM" id="SSF56300">
    <property type="entry name" value="Metallo-dependent phosphatases"/>
    <property type="match status" value="1"/>
</dbReference>
<dbReference type="Pfam" id="PF09587">
    <property type="entry name" value="PGA_cap"/>
    <property type="match status" value="1"/>
</dbReference>
<proteinExistence type="inferred from homology"/>
<comment type="caution">
    <text evidence="4">The sequence shown here is derived from an EMBL/GenBank/DDBJ whole genome shotgun (WGS) entry which is preliminary data.</text>
</comment>
<dbReference type="PANTHER" id="PTHR33393:SF11">
    <property type="entry name" value="POLYGLUTAMINE SYNTHESIS ACCESSORY PROTEIN RV0574C-RELATED"/>
    <property type="match status" value="1"/>
</dbReference>
<dbReference type="RefSeq" id="WP_114753078.1">
    <property type="nucleotide sequence ID" value="NZ_QQBA01000001.1"/>
</dbReference>
<evidence type="ECO:0000259" key="2">
    <source>
        <dbReference type="SMART" id="SM00854"/>
    </source>
</evidence>
<evidence type="ECO:0000313" key="3">
    <source>
        <dbReference type="EMBL" id="RDI58370.1"/>
    </source>
</evidence>
<dbReference type="OrthoDB" id="9810906at2"/>
<name>A0A562Q5W8_9FLAO</name>
<reference evidence="4" key="3">
    <citation type="submission" date="2019-07" db="EMBL/GenBank/DDBJ databases">
        <authorList>
            <person name="Whitman W."/>
            <person name="Huntemann M."/>
            <person name="Clum A."/>
            <person name="Pillay M."/>
            <person name="Palaniappan K."/>
            <person name="Varghese N."/>
            <person name="Mikhailova N."/>
            <person name="Stamatis D."/>
            <person name="Reddy T."/>
            <person name="Daum C."/>
            <person name="Shapiro N."/>
            <person name="Ivanova N."/>
            <person name="Kyrpides N."/>
            <person name="Woyke T."/>
        </authorList>
    </citation>
    <scope>NUCLEOTIDE SEQUENCE</scope>
    <source>
        <strain evidence="4">CGMCC 1.5380</strain>
    </source>
</reference>
<gene>
    <name evidence="3" type="ORF">DFR66_101298</name>
    <name evidence="4" type="ORF">IQ02_00294</name>
</gene>
<dbReference type="InterPro" id="IPR052169">
    <property type="entry name" value="CW_Biosynth-Accessory"/>
</dbReference>